<name>W9QVQ1_9ROSA</name>
<sequence length="65" mass="7496">MVRNTVFHFDRAGLFYFISGVSGHCERGKKLMELTNPISVSCKPEFNKAVLLEPLPFLLLLLFYF</sequence>
<dbReference type="Gene3D" id="2.60.40.420">
    <property type="entry name" value="Cupredoxins - blue copper proteins"/>
    <property type="match status" value="1"/>
</dbReference>
<evidence type="ECO:0008006" key="3">
    <source>
        <dbReference type="Google" id="ProtNLM"/>
    </source>
</evidence>
<gene>
    <name evidence="1" type="ORF">L484_017185</name>
</gene>
<dbReference type="EMBL" id="KE344232">
    <property type="protein sequence ID" value="EXB55279.1"/>
    <property type="molecule type" value="Genomic_DNA"/>
</dbReference>
<proteinExistence type="predicted"/>
<dbReference type="SUPFAM" id="SSF49503">
    <property type="entry name" value="Cupredoxins"/>
    <property type="match status" value="1"/>
</dbReference>
<keyword evidence="2" id="KW-1185">Reference proteome</keyword>
<dbReference type="AlphaFoldDB" id="W9QVQ1"/>
<organism evidence="1 2">
    <name type="scientific">Morus notabilis</name>
    <dbReference type="NCBI Taxonomy" id="981085"/>
    <lineage>
        <taxon>Eukaryota</taxon>
        <taxon>Viridiplantae</taxon>
        <taxon>Streptophyta</taxon>
        <taxon>Embryophyta</taxon>
        <taxon>Tracheophyta</taxon>
        <taxon>Spermatophyta</taxon>
        <taxon>Magnoliopsida</taxon>
        <taxon>eudicotyledons</taxon>
        <taxon>Gunneridae</taxon>
        <taxon>Pentapetalae</taxon>
        <taxon>rosids</taxon>
        <taxon>fabids</taxon>
        <taxon>Rosales</taxon>
        <taxon>Moraceae</taxon>
        <taxon>Moreae</taxon>
        <taxon>Morus</taxon>
    </lineage>
</organism>
<evidence type="ECO:0000313" key="2">
    <source>
        <dbReference type="Proteomes" id="UP000030645"/>
    </source>
</evidence>
<dbReference type="Proteomes" id="UP000030645">
    <property type="component" value="Unassembled WGS sequence"/>
</dbReference>
<protein>
    <recommendedName>
        <fullName evidence="3">Phytocyanin domain-containing protein</fullName>
    </recommendedName>
</protein>
<accession>W9QVQ1</accession>
<evidence type="ECO:0000313" key="1">
    <source>
        <dbReference type="EMBL" id="EXB55279.1"/>
    </source>
</evidence>
<dbReference type="InterPro" id="IPR008972">
    <property type="entry name" value="Cupredoxin"/>
</dbReference>
<reference evidence="2" key="1">
    <citation type="submission" date="2013-01" db="EMBL/GenBank/DDBJ databases">
        <title>Draft Genome Sequence of a Mulberry Tree, Morus notabilis C.K. Schneid.</title>
        <authorList>
            <person name="He N."/>
            <person name="Zhao S."/>
        </authorList>
    </citation>
    <scope>NUCLEOTIDE SEQUENCE</scope>
</reference>